<accession>A0ACD3ABE9</accession>
<reference evidence="1 2" key="1">
    <citation type="journal article" date="2019" name="Nat. Ecol. Evol.">
        <title>Megaphylogeny resolves global patterns of mushroom evolution.</title>
        <authorList>
            <person name="Varga T."/>
            <person name="Krizsan K."/>
            <person name="Foldi C."/>
            <person name="Dima B."/>
            <person name="Sanchez-Garcia M."/>
            <person name="Sanchez-Ramirez S."/>
            <person name="Szollosi G.J."/>
            <person name="Szarkandi J.G."/>
            <person name="Papp V."/>
            <person name="Albert L."/>
            <person name="Andreopoulos W."/>
            <person name="Angelini C."/>
            <person name="Antonin V."/>
            <person name="Barry K.W."/>
            <person name="Bougher N.L."/>
            <person name="Buchanan P."/>
            <person name="Buyck B."/>
            <person name="Bense V."/>
            <person name="Catcheside P."/>
            <person name="Chovatia M."/>
            <person name="Cooper J."/>
            <person name="Damon W."/>
            <person name="Desjardin D."/>
            <person name="Finy P."/>
            <person name="Geml J."/>
            <person name="Haridas S."/>
            <person name="Hughes K."/>
            <person name="Justo A."/>
            <person name="Karasinski D."/>
            <person name="Kautmanova I."/>
            <person name="Kiss B."/>
            <person name="Kocsube S."/>
            <person name="Kotiranta H."/>
            <person name="LaButti K.M."/>
            <person name="Lechner B.E."/>
            <person name="Liimatainen K."/>
            <person name="Lipzen A."/>
            <person name="Lukacs Z."/>
            <person name="Mihaltcheva S."/>
            <person name="Morgado L.N."/>
            <person name="Niskanen T."/>
            <person name="Noordeloos M.E."/>
            <person name="Ohm R.A."/>
            <person name="Ortiz-Santana B."/>
            <person name="Ovrebo C."/>
            <person name="Racz N."/>
            <person name="Riley R."/>
            <person name="Savchenko A."/>
            <person name="Shiryaev A."/>
            <person name="Soop K."/>
            <person name="Spirin V."/>
            <person name="Szebenyi C."/>
            <person name="Tomsovsky M."/>
            <person name="Tulloss R.E."/>
            <person name="Uehling J."/>
            <person name="Grigoriev I.V."/>
            <person name="Vagvolgyi C."/>
            <person name="Papp T."/>
            <person name="Martin F.M."/>
            <person name="Miettinen O."/>
            <person name="Hibbett D.S."/>
            <person name="Nagy L.G."/>
        </authorList>
    </citation>
    <scope>NUCLEOTIDE SEQUENCE [LARGE SCALE GENOMIC DNA]</scope>
    <source>
        <strain evidence="1 2">NL-1719</strain>
    </source>
</reference>
<evidence type="ECO:0000313" key="1">
    <source>
        <dbReference type="EMBL" id="TFK63203.1"/>
    </source>
</evidence>
<sequence length="338" mass="39215">MASEAFERCPTFPEENLLPNLTTWLSNNRRHALACSRLGKEVRIKHSNRQGHRVENSDGTDGRFLIFGQVSPDSQIGAFGDHVQKWDGMPPKIFDSTKVHDKILLECPDDAPGLLEYFFRMQSAFLNTIRDLDRDEDSNDCRDPTHEEWLEPRDSGPMRTLRVYLGQKYVLPENANNGSNPQRLRPATFLADSEQMAAGDKWEGNEPVCTPWCQPDYKSELIEHKRAQLAQLDIRDSANEEIHASRTYGMLRPGALVLMEVRLSMQVLSDFNRIHRVYRIYAEKVRVLSIKRGVFFKLFKYDISRSVSRQGYDAEERYVVNKRELEKRKIMENYPFNA</sequence>
<keyword evidence="2" id="KW-1185">Reference proteome</keyword>
<name>A0ACD3ABE9_9AGAR</name>
<evidence type="ECO:0000313" key="2">
    <source>
        <dbReference type="Proteomes" id="UP000308600"/>
    </source>
</evidence>
<proteinExistence type="predicted"/>
<gene>
    <name evidence="1" type="ORF">BDN72DRAFT_902589</name>
</gene>
<dbReference type="Proteomes" id="UP000308600">
    <property type="component" value="Unassembled WGS sequence"/>
</dbReference>
<organism evidence="1 2">
    <name type="scientific">Pluteus cervinus</name>
    <dbReference type="NCBI Taxonomy" id="181527"/>
    <lineage>
        <taxon>Eukaryota</taxon>
        <taxon>Fungi</taxon>
        <taxon>Dikarya</taxon>
        <taxon>Basidiomycota</taxon>
        <taxon>Agaricomycotina</taxon>
        <taxon>Agaricomycetes</taxon>
        <taxon>Agaricomycetidae</taxon>
        <taxon>Agaricales</taxon>
        <taxon>Pluteineae</taxon>
        <taxon>Pluteaceae</taxon>
        <taxon>Pluteus</taxon>
    </lineage>
</organism>
<dbReference type="EMBL" id="ML208534">
    <property type="protein sequence ID" value="TFK63203.1"/>
    <property type="molecule type" value="Genomic_DNA"/>
</dbReference>
<protein>
    <submittedName>
        <fullName evidence="1">Uncharacterized protein</fullName>
    </submittedName>
</protein>